<dbReference type="InterPro" id="IPR036409">
    <property type="entry name" value="Aldolase_II/adducin_N_sf"/>
</dbReference>
<dbReference type="EMBL" id="BAABIB010000036">
    <property type="protein sequence ID" value="GAA5156495.1"/>
    <property type="molecule type" value="Genomic_DNA"/>
</dbReference>
<feature type="domain" description="Class II aldolase/adducin N-terminal" evidence="3">
    <location>
        <begin position="7"/>
        <end position="186"/>
    </location>
</feature>
<organism evidence="4 5">
    <name type="scientific">Amycolatopsis dongchuanensis</name>
    <dbReference type="NCBI Taxonomy" id="1070866"/>
    <lineage>
        <taxon>Bacteria</taxon>
        <taxon>Bacillati</taxon>
        <taxon>Actinomycetota</taxon>
        <taxon>Actinomycetes</taxon>
        <taxon>Pseudonocardiales</taxon>
        <taxon>Pseudonocardiaceae</taxon>
        <taxon>Amycolatopsis</taxon>
    </lineage>
</organism>
<dbReference type="PANTHER" id="PTHR22789">
    <property type="entry name" value="FUCULOSE PHOSPHATE ALDOLASE"/>
    <property type="match status" value="1"/>
</dbReference>
<dbReference type="PANTHER" id="PTHR22789:SF0">
    <property type="entry name" value="3-OXO-TETRONATE 4-PHOSPHATE DECARBOXYLASE-RELATED"/>
    <property type="match status" value="1"/>
</dbReference>
<keyword evidence="2" id="KW-0456">Lyase</keyword>
<evidence type="ECO:0000256" key="2">
    <source>
        <dbReference type="ARBA" id="ARBA00023239"/>
    </source>
</evidence>
<evidence type="ECO:0000313" key="4">
    <source>
        <dbReference type="EMBL" id="GAA5156495.1"/>
    </source>
</evidence>
<reference evidence="5" key="1">
    <citation type="journal article" date="2019" name="Int. J. Syst. Evol. Microbiol.">
        <title>The Global Catalogue of Microorganisms (GCM) 10K type strain sequencing project: providing services to taxonomists for standard genome sequencing and annotation.</title>
        <authorList>
            <consortium name="The Broad Institute Genomics Platform"/>
            <consortium name="The Broad Institute Genome Sequencing Center for Infectious Disease"/>
            <person name="Wu L."/>
            <person name="Ma J."/>
        </authorList>
    </citation>
    <scope>NUCLEOTIDE SEQUENCE [LARGE SCALE GENOMIC DNA]</scope>
    <source>
        <strain evidence="5">JCM 18054</strain>
    </source>
</reference>
<dbReference type="Proteomes" id="UP001500192">
    <property type="component" value="Unassembled WGS sequence"/>
</dbReference>
<evidence type="ECO:0000256" key="1">
    <source>
        <dbReference type="ARBA" id="ARBA00022723"/>
    </source>
</evidence>
<dbReference type="Gene3D" id="3.40.225.10">
    <property type="entry name" value="Class II aldolase/adducin N-terminal domain"/>
    <property type="match status" value="1"/>
</dbReference>
<dbReference type="SUPFAM" id="SSF53639">
    <property type="entry name" value="AraD/HMP-PK domain-like"/>
    <property type="match status" value="1"/>
</dbReference>
<comment type="caution">
    <text evidence="4">The sequence shown here is derived from an EMBL/GenBank/DDBJ whole genome shotgun (WGS) entry which is preliminary data.</text>
</comment>
<evidence type="ECO:0000259" key="3">
    <source>
        <dbReference type="SMART" id="SM01007"/>
    </source>
</evidence>
<dbReference type="SMART" id="SM01007">
    <property type="entry name" value="Aldolase_II"/>
    <property type="match status" value="1"/>
</dbReference>
<sequence length="230" mass="24558">MPDHVRELVATASRVLGVAGHGDLVWGHASARDPEGRGVWIKEAGLGLEEVGPGQVHLVDAGGEVVAGSGPRHSEYPIHTEIMAARPDVGGVVHTHSPYALALAATGQPLRPVSHAANFFVPPEVPRFTETADLILTPRLGERLAQRLGSARAVFLVNHGIVTVGKDLEEATVAAILLERAAQQQLLTHGYGGWPTWSGESEALSKREHIYSPGAIRQVWDYLVRNLPGS</sequence>
<gene>
    <name evidence="4" type="ORF">GCM10023214_14120</name>
</gene>
<protein>
    <recommendedName>
        <fullName evidence="3">Class II aldolase/adducin N-terminal domain-containing protein</fullName>
    </recommendedName>
</protein>
<dbReference type="InterPro" id="IPR050197">
    <property type="entry name" value="Aldolase_class_II_sugar_metab"/>
</dbReference>
<keyword evidence="5" id="KW-1185">Reference proteome</keyword>
<dbReference type="Pfam" id="PF00596">
    <property type="entry name" value="Aldolase_II"/>
    <property type="match status" value="1"/>
</dbReference>
<dbReference type="InterPro" id="IPR001303">
    <property type="entry name" value="Aldolase_II/adducin_N"/>
</dbReference>
<accession>A0ABP9Q462</accession>
<evidence type="ECO:0000313" key="5">
    <source>
        <dbReference type="Proteomes" id="UP001500192"/>
    </source>
</evidence>
<dbReference type="RefSeq" id="WP_346052891.1">
    <property type="nucleotide sequence ID" value="NZ_BAABIB010000036.1"/>
</dbReference>
<keyword evidence="1" id="KW-0479">Metal-binding</keyword>
<proteinExistence type="predicted"/>
<name>A0ABP9Q462_9PSEU</name>